<evidence type="ECO:0000313" key="1">
    <source>
        <dbReference type="EMBL" id="CAI8021546.1"/>
    </source>
</evidence>
<dbReference type="Gene3D" id="1.25.40.10">
    <property type="entry name" value="Tetratricopeptide repeat domain"/>
    <property type="match status" value="1"/>
</dbReference>
<gene>
    <name evidence="1" type="ORF">GBAR_LOCUS12759</name>
</gene>
<dbReference type="GO" id="GO:0000801">
    <property type="term" value="C:central element"/>
    <property type="evidence" value="ECO:0007669"/>
    <property type="project" value="TreeGrafter"/>
</dbReference>
<dbReference type="InterPro" id="IPR042861">
    <property type="entry name" value="TEX11"/>
</dbReference>
<name>A0AA35S429_GEOBA</name>
<feature type="non-terminal residue" evidence="1">
    <location>
        <position position="1"/>
    </location>
</feature>
<dbReference type="Proteomes" id="UP001174909">
    <property type="component" value="Unassembled WGS sequence"/>
</dbReference>
<proteinExistence type="predicted"/>
<comment type="caution">
    <text evidence="1">The sequence shown here is derived from an EMBL/GenBank/DDBJ whole genome shotgun (WGS) entry which is preliminary data.</text>
</comment>
<reference evidence="1" key="1">
    <citation type="submission" date="2023-03" db="EMBL/GenBank/DDBJ databases">
        <authorList>
            <person name="Steffen K."/>
            <person name="Cardenas P."/>
        </authorList>
    </citation>
    <scope>NUCLEOTIDE SEQUENCE</scope>
</reference>
<evidence type="ECO:0000313" key="2">
    <source>
        <dbReference type="Proteomes" id="UP001174909"/>
    </source>
</evidence>
<dbReference type="GO" id="GO:0007130">
    <property type="term" value="P:synaptonemal complex assembly"/>
    <property type="evidence" value="ECO:0007669"/>
    <property type="project" value="TreeGrafter"/>
</dbReference>
<dbReference type="GO" id="GO:0007060">
    <property type="term" value="P:male meiosis chromosome segregation"/>
    <property type="evidence" value="ECO:0007669"/>
    <property type="project" value="TreeGrafter"/>
</dbReference>
<dbReference type="PANTHER" id="PTHR47083:SF1">
    <property type="entry name" value="TESTIS-EXPRESSED PROTEIN 11"/>
    <property type="match status" value="1"/>
</dbReference>
<accession>A0AA35S429</accession>
<feature type="non-terminal residue" evidence="1">
    <location>
        <position position="94"/>
    </location>
</feature>
<sequence>SLDQLDKAADAISQAISCDPDSPYGHFLVFKVAVLRSQDDEAKQALHQMVECGGQEKETVTGLVCLAAQMAFEKSHRVLATAALEQLIPMSSNF</sequence>
<dbReference type="AlphaFoldDB" id="A0AA35S429"/>
<keyword evidence="2" id="KW-1185">Reference proteome</keyword>
<protein>
    <submittedName>
        <fullName evidence="1">Testis-expressed protein 11</fullName>
    </submittedName>
</protein>
<organism evidence="1 2">
    <name type="scientific">Geodia barretti</name>
    <name type="common">Barrett's horny sponge</name>
    <dbReference type="NCBI Taxonomy" id="519541"/>
    <lineage>
        <taxon>Eukaryota</taxon>
        <taxon>Metazoa</taxon>
        <taxon>Porifera</taxon>
        <taxon>Demospongiae</taxon>
        <taxon>Heteroscleromorpha</taxon>
        <taxon>Tetractinellida</taxon>
        <taxon>Astrophorina</taxon>
        <taxon>Geodiidae</taxon>
        <taxon>Geodia</taxon>
    </lineage>
</organism>
<dbReference type="GO" id="GO:0007131">
    <property type="term" value="P:reciprocal meiotic recombination"/>
    <property type="evidence" value="ECO:0007669"/>
    <property type="project" value="TreeGrafter"/>
</dbReference>
<dbReference type="EMBL" id="CASHTH010001905">
    <property type="protein sequence ID" value="CAI8021546.1"/>
    <property type="molecule type" value="Genomic_DNA"/>
</dbReference>
<dbReference type="InterPro" id="IPR011990">
    <property type="entry name" value="TPR-like_helical_dom_sf"/>
</dbReference>
<dbReference type="SUPFAM" id="SSF48452">
    <property type="entry name" value="TPR-like"/>
    <property type="match status" value="1"/>
</dbReference>
<dbReference type="PANTHER" id="PTHR47083">
    <property type="entry name" value="TESTIS-EXPRESSED PROTEIN 11"/>
    <property type="match status" value="1"/>
</dbReference>